<evidence type="ECO:0000313" key="2">
    <source>
        <dbReference type="EMBL" id="QDV24527.1"/>
    </source>
</evidence>
<name>A0A518G7G2_9BACT</name>
<dbReference type="InterPro" id="IPR004843">
    <property type="entry name" value="Calcineurin-like_PHP"/>
</dbReference>
<sequence>MKIWSISDTHNEHLGLQVPDVDLVIHCGDESTHGKAVLNEPEARRFFDWYAGLGIATKVYVPGNHSLAVE</sequence>
<dbReference type="KEGG" id="ahel:Q31a_28450"/>
<evidence type="ECO:0000313" key="3">
    <source>
        <dbReference type="Proteomes" id="UP000318017"/>
    </source>
</evidence>
<reference evidence="2 3" key="1">
    <citation type="submission" date="2019-02" db="EMBL/GenBank/DDBJ databases">
        <title>Deep-cultivation of Planctomycetes and their phenomic and genomic characterization uncovers novel biology.</title>
        <authorList>
            <person name="Wiegand S."/>
            <person name="Jogler M."/>
            <person name="Boedeker C."/>
            <person name="Pinto D."/>
            <person name="Vollmers J."/>
            <person name="Rivas-Marin E."/>
            <person name="Kohn T."/>
            <person name="Peeters S.H."/>
            <person name="Heuer A."/>
            <person name="Rast P."/>
            <person name="Oberbeckmann S."/>
            <person name="Bunk B."/>
            <person name="Jeske O."/>
            <person name="Meyerdierks A."/>
            <person name="Storesund J.E."/>
            <person name="Kallscheuer N."/>
            <person name="Luecker S."/>
            <person name="Lage O.M."/>
            <person name="Pohl T."/>
            <person name="Merkel B.J."/>
            <person name="Hornburger P."/>
            <person name="Mueller R.-W."/>
            <person name="Bruemmer F."/>
            <person name="Labrenz M."/>
            <person name="Spormann A.M."/>
            <person name="Op den Camp H."/>
            <person name="Overmann J."/>
            <person name="Amann R."/>
            <person name="Jetten M.S.M."/>
            <person name="Mascher T."/>
            <person name="Medema M.H."/>
            <person name="Devos D.P."/>
            <person name="Kaster A.-K."/>
            <person name="Ovreas L."/>
            <person name="Rohde M."/>
            <person name="Galperin M.Y."/>
            <person name="Jogler C."/>
        </authorList>
    </citation>
    <scope>NUCLEOTIDE SEQUENCE [LARGE SCALE GENOMIC DNA]</scope>
    <source>
        <strain evidence="2 3">Q31a</strain>
    </source>
</reference>
<dbReference type="OrthoDB" id="287124at2"/>
<dbReference type="GO" id="GO:0016787">
    <property type="term" value="F:hydrolase activity"/>
    <property type="evidence" value="ECO:0007669"/>
    <property type="project" value="InterPro"/>
</dbReference>
<protein>
    <recommendedName>
        <fullName evidence="1">Calcineurin-like phosphoesterase domain-containing protein</fullName>
    </recommendedName>
</protein>
<gene>
    <name evidence="2" type="ORF">Q31a_28450</name>
</gene>
<dbReference type="Gene3D" id="3.60.21.10">
    <property type="match status" value="1"/>
</dbReference>
<proteinExistence type="predicted"/>
<dbReference type="SUPFAM" id="SSF56300">
    <property type="entry name" value="Metallo-dependent phosphatases"/>
    <property type="match status" value="1"/>
</dbReference>
<evidence type="ECO:0000259" key="1">
    <source>
        <dbReference type="Pfam" id="PF00149"/>
    </source>
</evidence>
<dbReference type="Proteomes" id="UP000318017">
    <property type="component" value="Chromosome"/>
</dbReference>
<dbReference type="EMBL" id="CP036298">
    <property type="protein sequence ID" value="QDV24527.1"/>
    <property type="molecule type" value="Genomic_DNA"/>
</dbReference>
<dbReference type="InterPro" id="IPR029052">
    <property type="entry name" value="Metallo-depent_PP-like"/>
</dbReference>
<feature type="domain" description="Calcineurin-like phosphoesterase" evidence="1">
    <location>
        <begin position="1"/>
        <end position="65"/>
    </location>
</feature>
<dbReference type="AlphaFoldDB" id="A0A518G7G2"/>
<dbReference type="RefSeq" id="WP_145078241.1">
    <property type="nucleotide sequence ID" value="NZ_CP036298.1"/>
</dbReference>
<accession>A0A518G7G2</accession>
<organism evidence="2 3">
    <name type="scientific">Aureliella helgolandensis</name>
    <dbReference type="NCBI Taxonomy" id="2527968"/>
    <lineage>
        <taxon>Bacteria</taxon>
        <taxon>Pseudomonadati</taxon>
        <taxon>Planctomycetota</taxon>
        <taxon>Planctomycetia</taxon>
        <taxon>Pirellulales</taxon>
        <taxon>Pirellulaceae</taxon>
        <taxon>Aureliella</taxon>
    </lineage>
</organism>
<dbReference type="Pfam" id="PF00149">
    <property type="entry name" value="Metallophos"/>
    <property type="match status" value="1"/>
</dbReference>
<keyword evidence="3" id="KW-1185">Reference proteome</keyword>